<reference evidence="3 4" key="1">
    <citation type="submission" date="2018-09" db="EMBL/GenBank/DDBJ databases">
        <title>The draft genome of Acinetobacter spp. strains.</title>
        <authorList>
            <person name="Qin J."/>
            <person name="Feng Y."/>
            <person name="Zong Z."/>
        </authorList>
    </citation>
    <scope>NUCLEOTIDE SEQUENCE [LARGE SCALE GENOMIC DNA]</scope>
    <source>
        <strain evidence="3 4">WCHAc060002</strain>
    </source>
</reference>
<keyword evidence="2" id="KW-0472">Membrane</keyword>
<feature type="region of interest" description="Disordered" evidence="1">
    <location>
        <begin position="1"/>
        <end position="24"/>
    </location>
</feature>
<proteinExistence type="predicted"/>
<gene>
    <name evidence="3" type="ORF">D7V64_05150</name>
</gene>
<keyword evidence="2" id="KW-1133">Transmembrane helix</keyword>
<evidence type="ECO:0000313" key="4">
    <source>
        <dbReference type="Proteomes" id="UP000281084"/>
    </source>
</evidence>
<dbReference type="Proteomes" id="UP000281084">
    <property type="component" value="Unassembled WGS sequence"/>
</dbReference>
<dbReference type="RefSeq" id="WP_120367039.1">
    <property type="nucleotide sequence ID" value="NZ_RAXZ01000004.1"/>
</dbReference>
<comment type="caution">
    <text evidence="3">The sequence shown here is derived from an EMBL/GenBank/DDBJ whole genome shotgun (WGS) entry which is preliminary data.</text>
</comment>
<feature type="transmembrane region" description="Helical" evidence="2">
    <location>
        <begin position="37"/>
        <end position="58"/>
    </location>
</feature>
<name>A0A3A8GKC8_9GAMM</name>
<evidence type="ECO:0000256" key="2">
    <source>
        <dbReference type="SAM" id="Phobius"/>
    </source>
</evidence>
<dbReference type="EMBL" id="RAXZ01000004">
    <property type="protein sequence ID" value="RKG54331.1"/>
    <property type="molecule type" value="Genomic_DNA"/>
</dbReference>
<evidence type="ECO:0000313" key="3">
    <source>
        <dbReference type="EMBL" id="RKG54331.1"/>
    </source>
</evidence>
<sequence length="64" mass="7105">MSYHFIEFTGESMNQKPQDKAPQYADSSLSDKALKNMIIWFAIYAGLFCLGVAIAVNADKINMG</sequence>
<keyword evidence="2" id="KW-0812">Transmembrane</keyword>
<accession>A0A3A8GKC8</accession>
<evidence type="ECO:0000256" key="1">
    <source>
        <dbReference type="SAM" id="MobiDB-lite"/>
    </source>
</evidence>
<protein>
    <submittedName>
        <fullName evidence="3">Uncharacterized protein</fullName>
    </submittedName>
</protein>
<organism evidence="3 4">
    <name type="scientific">Acinetobacter cumulans</name>
    <dbReference type="NCBI Taxonomy" id="2136182"/>
    <lineage>
        <taxon>Bacteria</taxon>
        <taxon>Pseudomonadati</taxon>
        <taxon>Pseudomonadota</taxon>
        <taxon>Gammaproteobacteria</taxon>
        <taxon>Moraxellales</taxon>
        <taxon>Moraxellaceae</taxon>
        <taxon>Acinetobacter</taxon>
    </lineage>
</organism>
<dbReference type="AlphaFoldDB" id="A0A3A8GKC8"/>